<dbReference type="GO" id="GO:0009307">
    <property type="term" value="P:DNA restriction-modification system"/>
    <property type="evidence" value="ECO:0007669"/>
    <property type="project" value="UniProtKB-KW"/>
</dbReference>
<evidence type="ECO:0000256" key="3">
    <source>
        <dbReference type="ARBA" id="ARBA00023125"/>
    </source>
</evidence>
<reference evidence="5 6" key="1">
    <citation type="submission" date="2015-06" db="EMBL/GenBank/DDBJ databases">
        <title>Prevotella sp. 109, sp. nov., a novel member of the family Prevotellaceae isolated from human faeces.</title>
        <authorList>
            <person name="Shkoporov A.N."/>
            <person name="Chaplin A.V."/>
            <person name="Kafarskaia L.I."/>
            <person name="Efimov B.A."/>
        </authorList>
    </citation>
    <scope>NUCLEOTIDE SEQUENCE [LARGE SCALE GENOMIC DNA]</scope>
    <source>
        <strain evidence="5 6">109</strain>
    </source>
</reference>
<protein>
    <submittedName>
        <fullName evidence="5">Restriction endonuclease</fullName>
    </submittedName>
</protein>
<dbReference type="Proteomes" id="UP000036951">
    <property type="component" value="Unassembled WGS sequence"/>
</dbReference>
<keyword evidence="5" id="KW-0378">Hydrolase</keyword>
<keyword evidence="2" id="KW-0680">Restriction system</keyword>
<keyword evidence="5" id="KW-0540">Nuclease</keyword>
<dbReference type="Pfam" id="PF01420">
    <property type="entry name" value="Methylase_S"/>
    <property type="match status" value="1"/>
</dbReference>
<dbReference type="InterPro" id="IPR044946">
    <property type="entry name" value="Restrct_endonuc_typeI_TRD_sf"/>
</dbReference>
<dbReference type="Gene3D" id="3.90.220.20">
    <property type="entry name" value="DNA methylase specificity domains"/>
    <property type="match status" value="1"/>
</dbReference>
<dbReference type="EMBL" id="LFQU01000002">
    <property type="protein sequence ID" value="KOO69563.1"/>
    <property type="molecule type" value="Genomic_DNA"/>
</dbReference>
<comment type="similarity">
    <text evidence="1">Belongs to the type-I restriction system S methylase family.</text>
</comment>
<keyword evidence="5" id="KW-0255">Endonuclease</keyword>
<accession>A0A8E1USX8</accession>
<feature type="domain" description="Type I restriction modification DNA specificity" evidence="4">
    <location>
        <begin position="4"/>
        <end position="156"/>
    </location>
</feature>
<dbReference type="SUPFAM" id="SSF116734">
    <property type="entry name" value="DNA methylase specificity domain"/>
    <property type="match status" value="1"/>
</dbReference>
<evidence type="ECO:0000313" key="6">
    <source>
        <dbReference type="Proteomes" id="UP000036951"/>
    </source>
</evidence>
<proteinExistence type="inferred from homology"/>
<dbReference type="GO" id="GO:0003677">
    <property type="term" value="F:DNA binding"/>
    <property type="evidence" value="ECO:0007669"/>
    <property type="project" value="UniProtKB-KW"/>
</dbReference>
<evidence type="ECO:0000256" key="2">
    <source>
        <dbReference type="ARBA" id="ARBA00022747"/>
    </source>
</evidence>
<organism evidence="5 6">
    <name type="scientific">Xylanibacter rarus</name>
    <dbReference type="NCBI Taxonomy" id="1676614"/>
    <lineage>
        <taxon>Bacteria</taxon>
        <taxon>Pseudomonadati</taxon>
        <taxon>Bacteroidota</taxon>
        <taxon>Bacteroidia</taxon>
        <taxon>Bacteroidales</taxon>
        <taxon>Prevotellaceae</taxon>
        <taxon>Xylanibacter</taxon>
    </lineage>
</organism>
<keyword evidence="6" id="KW-1185">Reference proteome</keyword>
<name>A0A8E1USX8_9BACT</name>
<evidence type="ECO:0000259" key="4">
    <source>
        <dbReference type="Pfam" id="PF01420"/>
    </source>
</evidence>
<dbReference type="GO" id="GO:0004519">
    <property type="term" value="F:endonuclease activity"/>
    <property type="evidence" value="ECO:0007669"/>
    <property type="project" value="UniProtKB-KW"/>
</dbReference>
<sequence length="164" mass="18950">MGGVKWKAFFLEEIAQISSGKDIYERERTSGQTPYVTATANNNGIGYFVGNQNETLEKGSLSVNRNGSVGYCFYHPYDALYGNDTRKLKPIRNNKYVSLFISMCITNQRAKYGYGYKMGTGRLKRQKILLPIDGNSQPNWDYMEAYMQNLEQQQILEYLRHIER</sequence>
<dbReference type="AlphaFoldDB" id="A0A8E1USX8"/>
<evidence type="ECO:0000313" key="5">
    <source>
        <dbReference type="EMBL" id="KOO69563.1"/>
    </source>
</evidence>
<gene>
    <name evidence="5" type="ORF">ACU52_01880</name>
</gene>
<comment type="caution">
    <text evidence="5">The sequence shown here is derived from an EMBL/GenBank/DDBJ whole genome shotgun (WGS) entry which is preliminary data.</text>
</comment>
<evidence type="ECO:0000256" key="1">
    <source>
        <dbReference type="ARBA" id="ARBA00010923"/>
    </source>
</evidence>
<keyword evidence="3" id="KW-0238">DNA-binding</keyword>
<dbReference type="InterPro" id="IPR000055">
    <property type="entry name" value="Restrct_endonuc_typeI_TRD"/>
</dbReference>